<evidence type="ECO:0008006" key="4">
    <source>
        <dbReference type="Google" id="ProtNLM"/>
    </source>
</evidence>
<dbReference type="RefSeq" id="WP_279906652.1">
    <property type="nucleotide sequence ID" value="NZ_BTRJ01000034.1"/>
</dbReference>
<accession>A0ABQ6QF16</accession>
<sequence length="269" mass="30441">MSADPLVPQPTAVPSSRPHKRVRWRKAKGSRRPGVIDASRAELVRCLEMRQGAAWLRIKQSVVVAGYRQERQYSELAENNRVRAFRSDGAESLLALVVALLYLTDVRTGFIGKPRAGGGRWQRYTLRDIAQLAFGAQGDADVRRANRAIACMISIGWAYPSKQVRRIQDDGSFRSEAGVRRLNLSRICKMIGTEWLLKRDRKHADEKHGAGTADFHEFAERKKARDKWHQEQREKKARLEAGFRSVPRRSTGDGPPTSSGLVPLRDLFK</sequence>
<evidence type="ECO:0000313" key="3">
    <source>
        <dbReference type="Proteomes" id="UP001306668"/>
    </source>
</evidence>
<dbReference type="EMBL" id="BTRJ01000034">
    <property type="protein sequence ID" value="GMR28795.1"/>
    <property type="molecule type" value="Genomic_DNA"/>
</dbReference>
<organism evidence="2 3">
    <name type="scientific">Stenotrophomonas sepilia</name>
    <dbReference type="NCBI Taxonomy" id="2860290"/>
    <lineage>
        <taxon>Bacteria</taxon>
        <taxon>Pseudomonadati</taxon>
        <taxon>Pseudomonadota</taxon>
        <taxon>Gammaproteobacteria</taxon>
        <taxon>Lysobacterales</taxon>
        <taxon>Lysobacteraceae</taxon>
        <taxon>Stenotrophomonas</taxon>
        <taxon>Stenotrophomonas maltophilia group</taxon>
    </lineage>
</organism>
<feature type="region of interest" description="Disordered" evidence="1">
    <location>
        <begin position="1"/>
        <end position="30"/>
    </location>
</feature>
<proteinExistence type="predicted"/>
<gene>
    <name evidence="2" type="ORF">STENOSP10_30160</name>
</gene>
<evidence type="ECO:0000313" key="2">
    <source>
        <dbReference type="EMBL" id="GMR28795.1"/>
    </source>
</evidence>
<evidence type="ECO:0000256" key="1">
    <source>
        <dbReference type="SAM" id="MobiDB-lite"/>
    </source>
</evidence>
<dbReference type="Proteomes" id="UP001306668">
    <property type="component" value="Unassembled WGS sequence"/>
</dbReference>
<protein>
    <recommendedName>
        <fullName evidence="4">Replication protein</fullName>
    </recommendedName>
</protein>
<reference evidence="3" key="1">
    <citation type="submission" date="2023-07" db="EMBL/GenBank/DDBJ databases">
        <title>Genome sequence of Stenotrophomonas sp. Alg010 isolated from Sargassum waste.</title>
        <authorList>
            <person name="Mohapatra"/>
            <person name="B.R."/>
        </authorList>
    </citation>
    <scope>NUCLEOTIDE SEQUENCE [LARGE SCALE GENOMIC DNA]</scope>
    <source>
        <strain evidence="3">Alg010</strain>
    </source>
</reference>
<feature type="region of interest" description="Disordered" evidence="1">
    <location>
        <begin position="221"/>
        <end position="269"/>
    </location>
</feature>
<feature type="compositionally biased region" description="Basic residues" evidence="1">
    <location>
        <begin position="17"/>
        <end position="30"/>
    </location>
</feature>
<comment type="caution">
    <text evidence="2">The sequence shown here is derived from an EMBL/GenBank/DDBJ whole genome shotgun (WGS) entry which is preliminary data.</text>
</comment>
<keyword evidence="3" id="KW-1185">Reference proteome</keyword>
<feature type="compositionally biased region" description="Basic and acidic residues" evidence="1">
    <location>
        <begin position="221"/>
        <end position="241"/>
    </location>
</feature>
<name>A0ABQ6QF16_9GAMM</name>